<comment type="caution">
    <text evidence="2">The sequence shown here is derived from an EMBL/GenBank/DDBJ whole genome shotgun (WGS) entry which is preliminary data.</text>
</comment>
<keyword evidence="3" id="KW-1185">Reference proteome</keyword>
<dbReference type="CDD" id="cd17039">
    <property type="entry name" value="Ubl_ubiquitin_like"/>
    <property type="match status" value="1"/>
</dbReference>
<dbReference type="InterPro" id="IPR039869">
    <property type="entry name" value="UBTD1/2"/>
</dbReference>
<dbReference type="InterPro" id="IPR000626">
    <property type="entry name" value="Ubiquitin-like_dom"/>
</dbReference>
<organism evidence="2 3">
    <name type="scientific">Stentor coeruleus</name>
    <dbReference type="NCBI Taxonomy" id="5963"/>
    <lineage>
        <taxon>Eukaryota</taxon>
        <taxon>Sar</taxon>
        <taxon>Alveolata</taxon>
        <taxon>Ciliophora</taxon>
        <taxon>Postciliodesmatophora</taxon>
        <taxon>Heterotrichea</taxon>
        <taxon>Heterotrichida</taxon>
        <taxon>Stentoridae</taxon>
        <taxon>Stentor</taxon>
    </lineage>
</organism>
<feature type="domain" description="Ubiquitin-like" evidence="1">
    <location>
        <begin position="148"/>
        <end position="220"/>
    </location>
</feature>
<sequence>MGSGCVCQNSNSTAGFARVRTVRLGNLNLMIYENRTSGKGCKRTPAWETLATREDVKKKIEEFWDTRIEGNPEVWKVLRTACAEPLPATAEQIVKSAGLSMLSGTLMLTFDDVGYRYDLPVYVINEASKYGVEKTLQKLPDGFKGDSINITMRCVKFTDQQMEVHTGESIKMIKSRYAEIVSIDQDKTRLFYNGKEMKNDMTLYHCGVKDGVVIQVHANM</sequence>
<accession>A0A1R2CQE7</accession>
<dbReference type="InterPro" id="IPR029071">
    <property type="entry name" value="Ubiquitin-like_domsf"/>
</dbReference>
<dbReference type="PROSITE" id="PS50053">
    <property type="entry name" value="UBIQUITIN_2"/>
    <property type="match status" value="1"/>
</dbReference>
<protein>
    <recommendedName>
        <fullName evidence="1">Ubiquitin-like domain-containing protein</fullName>
    </recommendedName>
</protein>
<dbReference type="SUPFAM" id="SSF54236">
    <property type="entry name" value="Ubiquitin-like"/>
    <property type="match status" value="1"/>
</dbReference>
<dbReference type="Gene3D" id="1.20.225.20">
    <property type="entry name" value="Ub domain-containing protein, DC-UbP/UBTD2, N-terminal domain"/>
    <property type="match status" value="1"/>
</dbReference>
<evidence type="ECO:0000259" key="1">
    <source>
        <dbReference type="PROSITE" id="PS50053"/>
    </source>
</evidence>
<dbReference type="AlphaFoldDB" id="A0A1R2CQE7"/>
<dbReference type="Gene3D" id="3.10.20.90">
    <property type="entry name" value="Phosphatidylinositol 3-kinase Catalytic Subunit, Chain A, domain 1"/>
    <property type="match status" value="1"/>
</dbReference>
<dbReference type="Proteomes" id="UP000187209">
    <property type="component" value="Unassembled WGS sequence"/>
</dbReference>
<dbReference type="EMBL" id="MPUH01000086">
    <property type="protein sequence ID" value="OMJ91190.1"/>
    <property type="molecule type" value="Genomic_DNA"/>
</dbReference>
<dbReference type="Pfam" id="PF16455">
    <property type="entry name" value="UBD"/>
    <property type="match status" value="1"/>
</dbReference>
<dbReference type="InterPro" id="IPR032752">
    <property type="entry name" value="DC-UbP/UBTD2_N"/>
</dbReference>
<dbReference type="Pfam" id="PF00240">
    <property type="entry name" value="ubiquitin"/>
    <property type="match status" value="1"/>
</dbReference>
<reference evidence="2 3" key="1">
    <citation type="submission" date="2016-11" db="EMBL/GenBank/DDBJ databases">
        <title>The macronuclear genome of Stentor coeruleus: a giant cell with tiny introns.</title>
        <authorList>
            <person name="Slabodnick M."/>
            <person name="Ruby J.G."/>
            <person name="Reiff S.B."/>
            <person name="Swart E.C."/>
            <person name="Gosai S."/>
            <person name="Prabakaran S."/>
            <person name="Witkowska E."/>
            <person name="Larue G.E."/>
            <person name="Fisher S."/>
            <person name="Freeman R.M."/>
            <person name="Gunawardena J."/>
            <person name="Chu W."/>
            <person name="Stover N.A."/>
            <person name="Gregory B.D."/>
            <person name="Nowacki M."/>
            <person name="Derisi J."/>
            <person name="Roy S.W."/>
            <person name="Marshall W.F."/>
            <person name="Sood P."/>
        </authorList>
    </citation>
    <scope>NUCLEOTIDE SEQUENCE [LARGE SCALE GENOMIC DNA]</scope>
    <source>
        <strain evidence="2">WM001</strain>
    </source>
</reference>
<proteinExistence type="predicted"/>
<name>A0A1R2CQE7_9CILI</name>
<gene>
    <name evidence="2" type="ORF">SteCoe_6257</name>
</gene>
<evidence type="ECO:0000313" key="3">
    <source>
        <dbReference type="Proteomes" id="UP000187209"/>
    </source>
</evidence>
<evidence type="ECO:0000313" key="2">
    <source>
        <dbReference type="EMBL" id="OMJ91190.1"/>
    </source>
</evidence>
<dbReference type="InterPro" id="IPR038169">
    <property type="entry name" value="DC-UbP/UBTD2_N_sf"/>
</dbReference>
<dbReference type="OrthoDB" id="1640476at2759"/>
<dbReference type="PANTHER" id="PTHR13609">
    <property type="entry name" value="UBIQUITIN DOMAIN CONTAINING 1 PROTEIN-RELATED"/>
    <property type="match status" value="1"/>
</dbReference>